<feature type="transmembrane region" description="Helical" evidence="7">
    <location>
        <begin position="293"/>
        <end position="311"/>
    </location>
</feature>
<feature type="transmembrane region" description="Helical" evidence="7">
    <location>
        <begin position="840"/>
        <end position="860"/>
    </location>
</feature>
<evidence type="ECO:0000259" key="8">
    <source>
        <dbReference type="PROSITE" id="PS50156"/>
    </source>
</evidence>
<dbReference type="EMBL" id="CP049075">
    <property type="protein sequence ID" value="QLI05919.1"/>
    <property type="molecule type" value="Genomic_DNA"/>
</dbReference>
<evidence type="ECO:0000256" key="1">
    <source>
        <dbReference type="ARBA" id="ARBA00004651"/>
    </source>
</evidence>
<dbReference type="PROSITE" id="PS50156">
    <property type="entry name" value="SSD"/>
    <property type="match status" value="1"/>
</dbReference>
<keyword evidence="10" id="KW-1185">Reference proteome</keyword>
<organism evidence="9 10">
    <name type="scientific">Candidatus Campylobacter infans</name>
    <dbReference type="NCBI Taxonomy" id="2561898"/>
    <lineage>
        <taxon>Bacteria</taxon>
        <taxon>Pseudomonadati</taxon>
        <taxon>Campylobacterota</taxon>
        <taxon>Epsilonproteobacteria</taxon>
        <taxon>Campylobacterales</taxon>
        <taxon>Campylobacteraceae</taxon>
        <taxon>Campylobacter</taxon>
    </lineage>
</organism>
<sequence>MKILNKSLKNIARGIVAYPKSVLVFCLIFCALLSINISKLEIDASTQTLLLENDKDLLIFKEVSKRYEMPNFLVLAYTPNMDLLSQPSLKFLSQISKDLEQIKGVKSVLSLLNAPLLQNKPLNISQLLEHIPNLQDDGIDLARARAEFLNSPLYRANLVSLDFKTTSIIIYLEPNDKYEAYIKERDLLKQKIKDGKASDDEKIKLKALEREFKEYRDALRLSEHESLKAIRAIIAKYNGISFNSEQNSTSSSNFKANEILNAPSKQNTLIPQLFLGGMNMIADDMIGFVKADLVVYSFAAALLAMACLWLFYKQMRFVILPIFICALSLLTASGLFGLLGFEITVISSNYTALAIIITLSVVIHLINAYREFAINKTWLNQAQLVYLTLISRFKPCFFAVFTTVIGFISLMLADIRPVAMLGVMMSVAICISLVLAFLLFGAIMCLLNKKAPKMSFERHFSLTKYCANIVISSIGRKYIYLLSLIVFCFGVLGILRLEVENSFIGYFKQNTDIYRGMKIIDTELGGTVPLDIVINFKDNAKPSTSDDDELASFENEFSQNTNDPKYWFSAHKMAVIKKVDEFLKKREFVGSVSSLNTLLELGKDLNGGRSLDSLALALLYNGLNDEQRALLLTPYVNIENNEAHFSIRTIDSDEKLKRDEFLRSLEADLNKLLANDGVSVQVSGVMRLYNNMLGSLVSSQTDTLIFVVIALFLTFLVLFRSFKLSLIAIISNIVPLCGVFGLMGLAGISLDIMSITIAAISLGIGVDDIIHYIHRYKIELVRLRRRALSTNLCHNAIINSHASIGYAMYYTSFTVFLGFGVMMSSNFWPTIYFGFLTDLVMFLMLASALLLMPAMLVSFFKLKF</sequence>
<reference evidence="9 10" key="1">
    <citation type="submission" date="2020-02" db="EMBL/GenBank/DDBJ databases">
        <title>Complete genome sequence of the novel Campylobacter species Candidatus Campylobacter infans.</title>
        <authorList>
            <person name="Duim B."/>
            <person name="Zomer A."/>
            <person name="van der Graaf L."/>
            <person name="Wagenaar J."/>
        </authorList>
    </citation>
    <scope>NUCLEOTIDE SEQUENCE [LARGE SCALE GENOMIC DNA]</scope>
    <source>
        <strain evidence="9 10">19S00001</strain>
    </source>
</reference>
<dbReference type="RefSeq" id="WP_179975044.1">
    <property type="nucleotide sequence ID" value="NZ_CP049075.1"/>
</dbReference>
<dbReference type="InterPro" id="IPR004869">
    <property type="entry name" value="MMPL_dom"/>
</dbReference>
<keyword evidence="6" id="KW-0175">Coiled coil</keyword>
<keyword evidence="2" id="KW-1003">Cell membrane</keyword>
<feature type="transmembrane region" description="Helical" evidence="7">
    <location>
        <begin position="350"/>
        <end position="369"/>
    </location>
</feature>
<feature type="transmembrane region" description="Helical" evidence="7">
    <location>
        <begin position="318"/>
        <end position="338"/>
    </location>
</feature>
<dbReference type="Pfam" id="PF03176">
    <property type="entry name" value="MMPL"/>
    <property type="match status" value="2"/>
</dbReference>
<evidence type="ECO:0000256" key="5">
    <source>
        <dbReference type="ARBA" id="ARBA00023136"/>
    </source>
</evidence>
<evidence type="ECO:0000313" key="10">
    <source>
        <dbReference type="Proteomes" id="UP000509414"/>
    </source>
</evidence>
<evidence type="ECO:0000256" key="2">
    <source>
        <dbReference type="ARBA" id="ARBA00022475"/>
    </source>
</evidence>
<dbReference type="SUPFAM" id="SSF82866">
    <property type="entry name" value="Multidrug efflux transporter AcrB transmembrane domain"/>
    <property type="match status" value="2"/>
</dbReference>
<feature type="transmembrane region" description="Helical" evidence="7">
    <location>
        <begin position="703"/>
        <end position="719"/>
    </location>
</feature>
<evidence type="ECO:0000256" key="3">
    <source>
        <dbReference type="ARBA" id="ARBA00022692"/>
    </source>
</evidence>
<dbReference type="InterPro" id="IPR000731">
    <property type="entry name" value="SSD"/>
</dbReference>
<accession>A0A7H9CM80</accession>
<feature type="transmembrane region" description="Helical" evidence="7">
    <location>
        <begin position="726"/>
        <end position="746"/>
    </location>
</feature>
<dbReference type="InterPro" id="IPR001036">
    <property type="entry name" value="Acrflvin-R"/>
</dbReference>
<dbReference type="PRINTS" id="PR00702">
    <property type="entry name" value="ACRIFLAVINRP"/>
</dbReference>
<evidence type="ECO:0000256" key="6">
    <source>
        <dbReference type="SAM" id="Coils"/>
    </source>
</evidence>
<feature type="transmembrane region" description="Helical" evidence="7">
    <location>
        <begin position="752"/>
        <end position="774"/>
    </location>
</feature>
<feature type="transmembrane region" description="Helical" evidence="7">
    <location>
        <begin position="419"/>
        <end position="447"/>
    </location>
</feature>
<feature type="transmembrane region" description="Helical" evidence="7">
    <location>
        <begin position="807"/>
        <end position="828"/>
    </location>
</feature>
<evidence type="ECO:0000313" key="9">
    <source>
        <dbReference type="EMBL" id="QLI05919.1"/>
    </source>
</evidence>
<name>A0A7H9CM80_9BACT</name>
<feature type="coiled-coil region" evidence="6">
    <location>
        <begin position="198"/>
        <end position="225"/>
    </location>
</feature>
<evidence type="ECO:0000256" key="7">
    <source>
        <dbReference type="SAM" id="Phobius"/>
    </source>
</evidence>
<feature type="domain" description="SSD" evidence="8">
    <location>
        <begin position="284"/>
        <end position="446"/>
    </location>
</feature>
<feature type="transmembrane region" description="Helical" evidence="7">
    <location>
        <begin position="396"/>
        <end position="413"/>
    </location>
</feature>
<dbReference type="InterPro" id="IPR050545">
    <property type="entry name" value="Mycobact_MmpL"/>
</dbReference>
<keyword evidence="4 7" id="KW-1133">Transmembrane helix</keyword>
<gene>
    <name evidence="9" type="ORF">CINF_1439</name>
</gene>
<dbReference type="GO" id="GO:0022857">
    <property type="term" value="F:transmembrane transporter activity"/>
    <property type="evidence" value="ECO:0007669"/>
    <property type="project" value="InterPro"/>
</dbReference>
<dbReference type="KEGG" id="cinf:CINF_1439"/>
<dbReference type="Proteomes" id="UP000509414">
    <property type="component" value="Chromosome"/>
</dbReference>
<dbReference type="PANTHER" id="PTHR33406:SF12">
    <property type="entry name" value="BLR2997 PROTEIN"/>
    <property type="match status" value="1"/>
</dbReference>
<feature type="transmembrane region" description="Helical" evidence="7">
    <location>
        <begin position="478"/>
        <end position="497"/>
    </location>
</feature>
<proteinExistence type="predicted"/>
<protein>
    <submittedName>
        <fullName evidence="9">RND superfamily transporter</fullName>
    </submittedName>
</protein>
<dbReference type="PANTHER" id="PTHR33406">
    <property type="entry name" value="MEMBRANE PROTEIN MJ1562-RELATED"/>
    <property type="match status" value="1"/>
</dbReference>
<keyword evidence="3 7" id="KW-0812">Transmembrane</keyword>
<comment type="subcellular location">
    <subcellularLocation>
        <location evidence="1">Cell membrane</location>
        <topology evidence="1">Multi-pass membrane protein</topology>
    </subcellularLocation>
</comment>
<dbReference type="GO" id="GO:0005886">
    <property type="term" value="C:plasma membrane"/>
    <property type="evidence" value="ECO:0007669"/>
    <property type="project" value="UniProtKB-SubCell"/>
</dbReference>
<dbReference type="Gene3D" id="1.20.1640.10">
    <property type="entry name" value="Multidrug efflux transporter AcrB transmembrane domain"/>
    <property type="match status" value="2"/>
</dbReference>
<dbReference type="AlphaFoldDB" id="A0A7H9CM80"/>
<keyword evidence="5 7" id="KW-0472">Membrane</keyword>
<evidence type="ECO:0000256" key="4">
    <source>
        <dbReference type="ARBA" id="ARBA00022989"/>
    </source>
</evidence>